<proteinExistence type="predicted"/>
<dbReference type="EMBL" id="MT986830">
    <property type="protein sequence ID" value="QYK20625.1"/>
    <property type="molecule type" value="Genomic_DNA"/>
</dbReference>
<organism evidence="1">
    <name type="scientific">Spotted knifejaw iridovirus</name>
    <dbReference type="NCBI Taxonomy" id="655341"/>
    <lineage>
        <taxon>Viruses</taxon>
        <taxon>Varidnaviria</taxon>
        <taxon>Bamfordvirae</taxon>
        <taxon>Nucleocytoviricota</taxon>
        <taxon>Megaviricetes</taxon>
        <taxon>Pimascovirales</taxon>
        <taxon>Pimascovirales incertae sedis</taxon>
        <taxon>Iridoviridae</taxon>
        <taxon>Alphairidovirinae</taxon>
        <taxon>Megalocytivirus</taxon>
        <taxon>Megalocytivirus pagrus1</taxon>
        <taxon>Infectious spleen and kidney necrosis virus</taxon>
    </lineage>
</organism>
<evidence type="ECO:0000313" key="1">
    <source>
        <dbReference type="EMBL" id="QYK20625.1"/>
    </source>
</evidence>
<sequence>MACIRGVTPSSSGLLGSVTIFRYKGIMQSRCSWSAVPYTTAMVHRLCTYGGSHTHSMRSPSSAMCASVAPTARITLTPAAVTRSMWAGPMHVRGSKTALSAPQRAVTQNRAHRTPLMGGTVTTRYITCTVPVVTNTMPVLVHFQVPSEKMTCWSMPLECWCRGVNAMVWFAAIVTVVGPRLLCHIQICVLIKMYRNELFDACTSVGVHPAMYPDHTPTSYSLLNANKFATPHTENQTFTAAEAEVILTGMDNHRVYNPLQAGDSVLNMVKAIIKTKADDYKVKVELNDPNKAEDPKKFTVTEFTTTRISTDFVMIDSCNLWRVENNTTDAVVFNVILVGGQDTSQTYQVHSLEHAYVVSRNII</sequence>
<name>A0A8F9WIZ6_ISKNV</name>
<accession>A0A8F9WIZ6</accession>
<reference evidence="1" key="1">
    <citation type="journal article" name="Aquaculture">
        <title>Isolation, identification and genomic analysis of an ISKNV-type megalocytivirus from spotted knifejaw (Oplegnathus punctatus).</title>
        <authorList>
            <person name="Huang X."/>
            <person name="Wei J."/>
            <person name="Zheng Q."/>
            <person name="Zhang Y."/>
            <person name="Zhu W."/>
            <person name="Liu J."/>
            <person name="Hou Y."/>
            <person name="Qin Q."/>
            <person name="Huang Y."/>
        </authorList>
    </citation>
    <scope>NUCLEOTIDE SEQUENCE</scope>
    <source>
        <strain evidence="1">SKIV-SD</strain>
    </source>
</reference>
<protein>
    <submittedName>
        <fullName evidence="1">094L</fullName>
    </submittedName>
</protein>